<dbReference type="RefSeq" id="WP_125730772.1">
    <property type="nucleotide sequence ID" value="NZ_AP019314.1"/>
</dbReference>
<dbReference type="Proteomes" id="UP000278152">
    <property type="component" value="Chromosome"/>
</dbReference>
<dbReference type="EMBL" id="AP019314">
    <property type="protein sequence ID" value="BBH39538.1"/>
    <property type="molecule type" value="Genomic_DNA"/>
</dbReference>
<proteinExistence type="predicted"/>
<dbReference type="AlphaFoldDB" id="A0A3G9JHZ6"/>
<sequence>MILTLLNLLSSDRSDPKSRLTGMGEWKVGKRERVFPVGLGVNHAIKNRFSITVKLGNWYDLEA</sequence>
<name>A0A3G9JHZ6_MICVR</name>
<accession>A0A3G9JHZ6</accession>
<evidence type="ECO:0000313" key="1">
    <source>
        <dbReference type="EMBL" id="BBH39538.1"/>
    </source>
</evidence>
<protein>
    <submittedName>
        <fullName evidence="1">Uncharacterized protein</fullName>
    </submittedName>
</protein>
<dbReference type="KEGG" id="mvz:myaer102_20700"/>
<gene>
    <name evidence="1" type="ORF">myaer102_20700</name>
</gene>
<evidence type="ECO:0000313" key="2">
    <source>
        <dbReference type="Proteomes" id="UP000278152"/>
    </source>
</evidence>
<reference evidence="1 2" key="1">
    <citation type="submission" date="2018-11" db="EMBL/GenBank/DDBJ databases">
        <title>Complete genome sequence of Microcystis aeruginosa NIES-102.</title>
        <authorList>
            <person name="Yamaguchi H."/>
            <person name="Suzuki S."/>
            <person name="Kawachi M."/>
        </authorList>
    </citation>
    <scope>NUCLEOTIDE SEQUENCE [LARGE SCALE GENOMIC DNA]</scope>
    <source>
        <strain evidence="1 2">NIES-102</strain>
    </source>
</reference>
<organism evidence="1 2">
    <name type="scientific">Microcystis viridis NIES-102</name>
    <dbReference type="NCBI Taxonomy" id="213615"/>
    <lineage>
        <taxon>Bacteria</taxon>
        <taxon>Bacillati</taxon>
        <taxon>Cyanobacteriota</taxon>
        <taxon>Cyanophyceae</taxon>
        <taxon>Oscillatoriophycideae</taxon>
        <taxon>Chroococcales</taxon>
        <taxon>Microcystaceae</taxon>
        <taxon>Microcystis</taxon>
    </lineage>
</organism>